<evidence type="ECO:0000256" key="1">
    <source>
        <dbReference type="ARBA" id="ARBA00022517"/>
    </source>
</evidence>
<dbReference type="HAMAP" id="MF_00003">
    <property type="entry name" value="RbfA"/>
    <property type="match status" value="1"/>
</dbReference>
<reference evidence="3 4" key="1">
    <citation type="submission" date="2015-10" db="EMBL/GenBank/DDBJ databases">
        <title>Metagenome-Assembled Genomes uncover a global brackish microbiome.</title>
        <authorList>
            <person name="Hugerth L.W."/>
            <person name="Larsson J."/>
            <person name="Alneberg J."/>
            <person name="Lindh M.V."/>
            <person name="Legrand C."/>
            <person name="Pinhassi J."/>
            <person name="Andersson A.F."/>
        </authorList>
    </citation>
    <scope>NUCLEOTIDE SEQUENCE [LARGE SCALE GENOMIC DNA]</scope>
    <source>
        <strain evidence="3">BACL4 MAG-120507-bin80</strain>
    </source>
</reference>
<evidence type="ECO:0000256" key="2">
    <source>
        <dbReference type="HAMAP-Rule" id="MF_00003"/>
    </source>
</evidence>
<dbReference type="Proteomes" id="UP000051934">
    <property type="component" value="Unassembled WGS sequence"/>
</dbReference>
<comment type="similarity">
    <text evidence="2">Belongs to the RbfA family.</text>
</comment>
<keyword evidence="2" id="KW-0963">Cytoplasm</keyword>
<keyword evidence="1 2" id="KW-0690">Ribosome biogenesis</keyword>
<dbReference type="NCBIfam" id="TIGR00082">
    <property type="entry name" value="rbfA"/>
    <property type="match status" value="1"/>
</dbReference>
<dbReference type="EMBL" id="LIBB01000407">
    <property type="protein sequence ID" value="KRO70036.1"/>
    <property type="molecule type" value="Genomic_DNA"/>
</dbReference>
<sequence length="149" mass="16087">MANMTPRGQRVADQIQRELATLIQLEVSDPRVGMVSVTGVDVSRDLAHARVFVTVLNTPSASDEANDALSSPGDLDKLEVEENLKALNQAAGYLRTLLAKRLALRSVPKLQFRYDSSIENGAQLSSLIDSALKADMAQHGDDLPADDNS</sequence>
<comment type="subcellular location">
    <subcellularLocation>
        <location evidence="2">Cytoplasm</location>
    </subcellularLocation>
</comment>
<comment type="subunit">
    <text evidence="2">Monomer. Binds 30S ribosomal subunits, but not 50S ribosomal subunits or 70S ribosomes.</text>
</comment>
<organism evidence="3 4">
    <name type="scientific">OM182 bacterium BACL3 MAG-120507-bin80</name>
    <dbReference type="NCBI Taxonomy" id="1655577"/>
    <lineage>
        <taxon>Bacteria</taxon>
        <taxon>Pseudomonadati</taxon>
        <taxon>Pseudomonadota</taxon>
        <taxon>Gammaproteobacteria</taxon>
        <taxon>OMG group</taxon>
        <taxon>OM182 clade</taxon>
    </lineage>
</organism>
<name>A0A0R2S5I8_9GAMM</name>
<gene>
    <name evidence="2" type="primary">rbfA</name>
    <name evidence="3" type="ORF">ABR69_03640</name>
</gene>
<dbReference type="Gene3D" id="3.30.300.20">
    <property type="match status" value="1"/>
</dbReference>
<dbReference type="AlphaFoldDB" id="A0A0R2S5I8"/>
<dbReference type="InterPro" id="IPR020053">
    <property type="entry name" value="Ribosome-bd_factorA_CS"/>
</dbReference>
<dbReference type="SUPFAM" id="SSF89919">
    <property type="entry name" value="Ribosome-binding factor A, RbfA"/>
    <property type="match status" value="1"/>
</dbReference>
<dbReference type="PANTHER" id="PTHR33515:SF1">
    <property type="entry name" value="RIBOSOME-BINDING FACTOR A, CHLOROPLASTIC-RELATED"/>
    <property type="match status" value="1"/>
</dbReference>
<accession>A0A0R2S5I8</accession>
<dbReference type="PANTHER" id="PTHR33515">
    <property type="entry name" value="RIBOSOME-BINDING FACTOR A, CHLOROPLASTIC-RELATED"/>
    <property type="match status" value="1"/>
</dbReference>
<evidence type="ECO:0000313" key="4">
    <source>
        <dbReference type="Proteomes" id="UP000051934"/>
    </source>
</evidence>
<dbReference type="InterPro" id="IPR023799">
    <property type="entry name" value="RbfA_dom_sf"/>
</dbReference>
<evidence type="ECO:0000313" key="3">
    <source>
        <dbReference type="EMBL" id="KRO70036.1"/>
    </source>
</evidence>
<protein>
    <recommendedName>
        <fullName evidence="2">Ribosome-binding factor A</fullName>
    </recommendedName>
</protein>
<dbReference type="Pfam" id="PF02033">
    <property type="entry name" value="RBFA"/>
    <property type="match status" value="1"/>
</dbReference>
<dbReference type="PROSITE" id="PS01319">
    <property type="entry name" value="RBFA"/>
    <property type="match status" value="1"/>
</dbReference>
<dbReference type="GO" id="GO:0043024">
    <property type="term" value="F:ribosomal small subunit binding"/>
    <property type="evidence" value="ECO:0007669"/>
    <property type="project" value="TreeGrafter"/>
</dbReference>
<dbReference type="InterPro" id="IPR000238">
    <property type="entry name" value="RbfA"/>
</dbReference>
<comment type="function">
    <text evidence="2">One of several proteins that assist in the late maturation steps of the functional core of the 30S ribosomal subunit. Associates with free 30S ribosomal subunits (but not with 30S subunits that are part of 70S ribosomes or polysomes). Required for efficient processing of 16S rRNA. May interact with the 5'-terminal helix region of 16S rRNA.</text>
</comment>
<dbReference type="GO" id="GO:0030490">
    <property type="term" value="P:maturation of SSU-rRNA"/>
    <property type="evidence" value="ECO:0007669"/>
    <property type="project" value="UniProtKB-UniRule"/>
</dbReference>
<comment type="caution">
    <text evidence="3">The sequence shown here is derived from an EMBL/GenBank/DDBJ whole genome shotgun (WGS) entry which is preliminary data.</text>
</comment>
<proteinExistence type="inferred from homology"/>
<dbReference type="InterPro" id="IPR015946">
    <property type="entry name" value="KH_dom-like_a/b"/>
</dbReference>
<dbReference type="GO" id="GO:0005829">
    <property type="term" value="C:cytosol"/>
    <property type="evidence" value="ECO:0007669"/>
    <property type="project" value="TreeGrafter"/>
</dbReference>